<evidence type="ECO:0000259" key="8">
    <source>
        <dbReference type="Pfam" id="PF07669"/>
    </source>
</evidence>
<dbReference type="AlphaFoldDB" id="A0A285TSU4"/>
<dbReference type="PANTHER" id="PTHR33841:SF6">
    <property type="entry name" value="TYPE II METHYLTRANSFERASE M.HINDII"/>
    <property type="match status" value="1"/>
</dbReference>
<dbReference type="InterPro" id="IPR050953">
    <property type="entry name" value="N4_N6_ade-DNA_methylase"/>
</dbReference>
<proteinExistence type="predicted"/>
<name>A0A285TSU4_9PROT</name>
<keyword evidence="4" id="KW-0949">S-adenosyl-L-methionine</keyword>
<evidence type="ECO:0000256" key="2">
    <source>
        <dbReference type="ARBA" id="ARBA00022603"/>
    </source>
</evidence>
<evidence type="ECO:0000256" key="3">
    <source>
        <dbReference type="ARBA" id="ARBA00022679"/>
    </source>
</evidence>
<dbReference type="GO" id="GO:0032259">
    <property type="term" value="P:methylation"/>
    <property type="evidence" value="ECO:0007669"/>
    <property type="project" value="UniProtKB-KW"/>
</dbReference>
<evidence type="ECO:0000313" key="9">
    <source>
        <dbReference type="EMBL" id="SOC26710.1"/>
    </source>
</evidence>
<dbReference type="EC" id="2.1.1.72" evidence="1"/>
<dbReference type="Pfam" id="PF07669">
    <property type="entry name" value="Eco57I"/>
    <property type="match status" value="1"/>
</dbReference>
<dbReference type="InterPro" id="IPR002052">
    <property type="entry name" value="DNA_methylase_N6_adenine_CS"/>
</dbReference>
<feature type="domain" description="Type II methyltransferase M.TaqI-like" evidence="8">
    <location>
        <begin position="122"/>
        <end position="229"/>
    </location>
</feature>
<dbReference type="EMBL" id="OBMM01000005">
    <property type="protein sequence ID" value="SOC26710.1"/>
    <property type="molecule type" value="Genomic_DNA"/>
</dbReference>
<dbReference type="GO" id="GO:0003677">
    <property type="term" value="F:DNA binding"/>
    <property type="evidence" value="ECO:0007669"/>
    <property type="project" value="UniProtKB-KW"/>
</dbReference>
<accession>A0A285TSU4</accession>
<gene>
    <name evidence="9" type="ORF">SAMN05428964_105184</name>
</gene>
<keyword evidence="6" id="KW-0238">DNA-binding</keyword>
<evidence type="ECO:0000256" key="6">
    <source>
        <dbReference type="ARBA" id="ARBA00023125"/>
    </source>
</evidence>
<dbReference type="Gene3D" id="3.40.50.150">
    <property type="entry name" value="Vaccinia Virus protein VP39"/>
    <property type="match status" value="1"/>
</dbReference>
<dbReference type="GO" id="GO:0009307">
    <property type="term" value="P:DNA restriction-modification system"/>
    <property type="evidence" value="ECO:0007669"/>
    <property type="project" value="UniProtKB-KW"/>
</dbReference>
<protein>
    <recommendedName>
        <fullName evidence="1">site-specific DNA-methyltransferase (adenine-specific)</fullName>
        <ecNumber evidence="1">2.1.1.72</ecNumber>
    </recommendedName>
</protein>
<dbReference type="InterPro" id="IPR011639">
    <property type="entry name" value="MethylTrfase_TaqI-like_dom"/>
</dbReference>
<dbReference type="Proteomes" id="UP000219068">
    <property type="component" value="Unassembled WGS sequence"/>
</dbReference>
<dbReference type="PANTHER" id="PTHR33841">
    <property type="entry name" value="DNA METHYLTRANSFERASE YEEA-RELATED"/>
    <property type="match status" value="1"/>
</dbReference>
<keyword evidence="3" id="KW-0808">Transferase</keyword>
<evidence type="ECO:0000256" key="1">
    <source>
        <dbReference type="ARBA" id="ARBA00011900"/>
    </source>
</evidence>
<evidence type="ECO:0000256" key="7">
    <source>
        <dbReference type="ARBA" id="ARBA00047942"/>
    </source>
</evidence>
<organism evidence="9 10">
    <name type="scientific">Thalassospira xiamenensis</name>
    <dbReference type="NCBI Taxonomy" id="220697"/>
    <lineage>
        <taxon>Bacteria</taxon>
        <taxon>Pseudomonadati</taxon>
        <taxon>Pseudomonadota</taxon>
        <taxon>Alphaproteobacteria</taxon>
        <taxon>Rhodospirillales</taxon>
        <taxon>Thalassospiraceae</taxon>
        <taxon>Thalassospira</taxon>
    </lineage>
</organism>
<dbReference type="PROSITE" id="PS00092">
    <property type="entry name" value="N6_MTASE"/>
    <property type="match status" value="1"/>
</dbReference>
<dbReference type="PRINTS" id="PR00507">
    <property type="entry name" value="N12N6MTFRASE"/>
</dbReference>
<comment type="catalytic activity">
    <reaction evidence="7">
        <text>a 2'-deoxyadenosine in DNA + S-adenosyl-L-methionine = an N(6)-methyl-2'-deoxyadenosine in DNA + S-adenosyl-L-homocysteine + H(+)</text>
        <dbReference type="Rhea" id="RHEA:15197"/>
        <dbReference type="Rhea" id="RHEA-COMP:12418"/>
        <dbReference type="Rhea" id="RHEA-COMP:12419"/>
        <dbReference type="ChEBI" id="CHEBI:15378"/>
        <dbReference type="ChEBI" id="CHEBI:57856"/>
        <dbReference type="ChEBI" id="CHEBI:59789"/>
        <dbReference type="ChEBI" id="CHEBI:90615"/>
        <dbReference type="ChEBI" id="CHEBI:90616"/>
        <dbReference type="EC" id="2.1.1.72"/>
    </reaction>
</comment>
<evidence type="ECO:0000256" key="5">
    <source>
        <dbReference type="ARBA" id="ARBA00022747"/>
    </source>
</evidence>
<keyword evidence="2 9" id="KW-0489">Methyltransferase</keyword>
<evidence type="ECO:0000313" key="10">
    <source>
        <dbReference type="Proteomes" id="UP000219068"/>
    </source>
</evidence>
<dbReference type="SUPFAM" id="SSF53335">
    <property type="entry name" value="S-adenosyl-L-methionine-dependent methyltransferases"/>
    <property type="match status" value="1"/>
</dbReference>
<sequence length="530" mass="59788">MNVHALKGTRALARSAVFTNEAVVAKVLDAAGYTSDKDLTTWSVLEPSFGTGMFVKQVVDRLFNAVKAHGHNHEDLDISHCIRAYELDDDRYSRFEAELISYLMATHGLSEQHARKLTDTWLIHDDYLLSGGAREFDFVVGNPPYIRSDAIPSELDKTYRTRFPTMFGRSDIYIPFIEHSLRQLSVNGVCCFICSDRWMKADYGRKLRAMISNEFHVSACIDMSEEDAFSSSVGAYTAIIPIRRKTLPEREGGVPAAANDETPWTTVSPAHLTLLRHLERCFGCIENTGCKVGAGVATGYDECYIVPVPHSSIETECILPVLDMGLKPAPLPSGLVNPFDEQGKLLDLGRFPKLQAHFMKYEAALKKRYIARRKPGEWYRTIDKVSLSLFRTPKLLIADVGKEPRIHIDDGQLYPTHNQYYLVSNEWPLEALKSILQEGLALIFIEAYSTKIRGGYWRYMASHLRRIRLPHWNSLGERERQGLMNLQALASQSERGQIIQEVLKLDDEMLSTLRHIVATSRSGTAVSSSK</sequence>
<dbReference type="InterPro" id="IPR029063">
    <property type="entry name" value="SAM-dependent_MTases_sf"/>
</dbReference>
<dbReference type="GO" id="GO:0009007">
    <property type="term" value="F:site-specific DNA-methyltransferase (adenine-specific) activity"/>
    <property type="evidence" value="ECO:0007669"/>
    <property type="project" value="UniProtKB-EC"/>
</dbReference>
<keyword evidence="5" id="KW-0680">Restriction system</keyword>
<reference evidence="9 10" key="1">
    <citation type="submission" date="2017-08" db="EMBL/GenBank/DDBJ databases">
        <authorList>
            <person name="de Groot N.N."/>
        </authorList>
    </citation>
    <scope>NUCLEOTIDE SEQUENCE [LARGE SCALE GENOMIC DNA]</scope>
    <source>
        <strain evidence="9 10">USBA 78</strain>
    </source>
</reference>
<evidence type="ECO:0000256" key="4">
    <source>
        <dbReference type="ARBA" id="ARBA00022691"/>
    </source>
</evidence>
<dbReference type="RefSeq" id="WP_097052744.1">
    <property type="nucleotide sequence ID" value="NZ_OBMM01000005.1"/>
</dbReference>